<organism evidence="12 13">
    <name type="scientific">Microcella alkalica</name>
    <dbReference type="NCBI Taxonomy" id="355930"/>
    <lineage>
        <taxon>Bacteria</taxon>
        <taxon>Bacillati</taxon>
        <taxon>Actinomycetota</taxon>
        <taxon>Actinomycetes</taxon>
        <taxon>Micrococcales</taxon>
        <taxon>Microbacteriaceae</taxon>
        <taxon>Microcella</taxon>
    </lineage>
</organism>
<dbReference type="PROSITE" id="PS51643">
    <property type="entry name" value="HD_CAS3"/>
    <property type="match status" value="1"/>
</dbReference>
<accession>A0A839E6R9</accession>
<dbReference type="Gene3D" id="3.40.50.300">
    <property type="entry name" value="P-loop containing nucleotide triphosphate hydrolases"/>
    <property type="match status" value="2"/>
</dbReference>
<evidence type="ECO:0000256" key="2">
    <source>
        <dbReference type="ARBA" id="ARBA00009046"/>
    </source>
</evidence>
<evidence type="ECO:0000256" key="5">
    <source>
        <dbReference type="ARBA" id="ARBA00022741"/>
    </source>
</evidence>
<evidence type="ECO:0000259" key="11">
    <source>
        <dbReference type="PROSITE" id="PS51643"/>
    </source>
</evidence>
<evidence type="ECO:0000256" key="6">
    <source>
        <dbReference type="ARBA" id="ARBA00022801"/>
    </source>
</evidence>
<keyword evidence="8" id="KW-0067">ATP-binding</keyword>
<dbReference type="InterPro" id="IPR054712">
    <property type="entry name" value="Cas3-like_dom"/>
</dbReference>
<evidence type="ECO:0000256" key="3">
    <source>
        <dbReference type="ARBA" id="ARBA00022722"/>
    </source>
</evidence>
<comment type="similarity">
    <text evidence="1">In the N-terminal section; belongs to the CRISPR-associated nuclease Cas3-HD family.</text>
</comment>
<evidence type="ECO:0000259" key="10">
    <source>
        <dbReference type="PROSITE" id="PS51192"/>
    </source>
</evidence>
<dbReference type="GO" id="GO:0003723">
    <property type="term" value="F:RNA binding"/>
    <property type="evidence" value="ECO:0007669"/>
    <property type="project" value="TreeGrafter"/>
</dbReference>
<evidence type="ECO:0000313" key="13">
    <source>
        <dbReference type="Proteomes" id="UP000585905"/>
    </source>
</evidence>
<dbReference type="Gene3D" id="1.10.3210.30">
    <property type="match status" value="1"/>
</dbReference>
<dbReference type="InterPro" id="IPR050547">
    <property type="entry name" value="DEAD_box_RNA_helicases"/>
</dbReference>
<dbReference type="EMBL" id="JACGWX010000001">
    <property type="protein sequence ID" value="MBA8846833.1"/>
    <property type="molecule type" value="Genomic_DNA"/>
</dbReference>
<dbReference type="Pfam" id="PF22590">
    <property type="entry name" value="Cas3-like_C_2"/>
    <property type="match status" value="1"/>
</dbReference>
<dbReference type="InterPro" id="IPR006474">
    <property type="entry name" value="Helicase_Cas3_CRISPR-ass_core"/>
</dbReference>
<name>A0A839E6R9_9MICO</name>
<reference evidence="12 13" key="1">
    <citation type="submission" date="2020-07" db="EMBL/GenBank/DDBJ databases">
        <title>Sequencing the genomes of 1000 actinobacteria strains.</title>
        <authorList>
            <person name="Klenk H.-P."/>
        </authorList>
    </citation>
    <scope>NUCLEOTIDE SEQUENCE [LARGE SCALE GENOMIC DNA]</scope>
    <source>
        <strain evidence="12 13">DSM 19663</strain>
    </source>
</reference>
<keyword evidence="5" id="KW-0547">Nucleotide-binding</keyword>
<dbReference type="CDD" id="cd17930">
    <property type="entry name" value="DEXHc_cas3"/>
    <property type="match status" value="1"/>
</dbReference>
<evidence type="ECO:0000313" key="12">
    <source>
        <dbReference type="EMBL" id="MBA8846833.1"/>
    </source>
</evidence>
<dbReference type="NCBIfam" id="TIGR01596">
    <property type="entry name" value="cas3_HD"/>
    <property type="match status" value="1"/>
</dbReference>
<comment type="similarity">
    <text evidence="2">In the central section; belongs to the CRISPR-associated helicase Cas3 family.</text>
</comment>
<evidence type="ECO:0000256" key="7">
    <source>
        <dbReference type="ARBA" id="ARBA00022806"/>
    </source>
</evidence>
<sequence length="979" mass="107447">MAATRPVGPAALPWAKSDRTTNSSLLLWRHMADSAAVAGLLWDEWLPRGVIRRLSADLHDEAQARRRLVWLAASHDLGKATAAFQMQVPELCEGMRGAGFDFHAFASERALLPHSLASMHLLGRWLEECHGWNREVARSYAVVPGSHHGVTPTNGELLGVPWRPTLIGEAPTWRLAQDGLAGFAAALAGVTSADFADWSRKPLGLDAQILITATVIVADWLASDSERFRYDDHRDSLDRAADAWQDVMLTPAWHPLAPPQDAATLYAERFDLPAGATPRPVQLAAVEVAWAVDRPGLMIIEAPMGEGKTEAALAAAEIFAERSGAGGCFVALPTMATSDAMFSRVRAWIDHLPAQGDARSLFLAHSKASLNKEFTELRRDSRLGAIGDDAYEPRRNRSMPSEVVIAHQWLSGRKKGPLSNFVVGTIDQILFAALRTRHLMLRHLALVGKVVIIDEVHAVDVYMSTYLERVLHWLGAYGVPTVLLSATLPSAQRKALLEAYRGGTSAAERVREKAASLPRVQEADGSSLAALLKASQSPSSVQPVEDSASPLELAGYPLITATRDPDPLVHAVPASGRATNVTLERLADDDASLLVLLRERLADGGCAVVIRNTVGRAQETMRLLENELDLEVDLRLMHSRFVAADRARNDEWLRTHFGPPGLPEQFGERRPHRAVIVATQVVEQSLDIDFDLMVTDLAPTDLLLQRIGRLHRHPRSHRPAAVAEPRCLITGVENWATAPPELEKRSAFVYGDYTLLRSLVALDSHLAGQPIALPSDIPRLVEAAFEKRAATPAAWSEAMDAARRIWKIERAEKEERAKTFLLRDIETQNGSLLGWLDRGIGDANEERGRAQVRDSEDTLEVILVQGNEEELRTLDSLPEGGGRSLPIDTEPPYASAVAAANSSTRLPGIMSKPWNIDAVIRELERNAYPGWQQSRWLSGQLVVVLDDQLRGRVGKWDLQYSRERGLEVTDSAAAKKEAP</sequence>
<dbReference type="Pfam" id="PF18395">
    <property type="entry name" value="Cas3_C"/>
    <property type="match status" value="1"/>
</dbReference>
<dbReference type="InterPro" id="IPR041372">
    <property type="entry name" value="Cas3_C"/>
</dbReference>
<dbReference type="Pfam" id="PF18019">
    <property type="entry name" value="Cas3_HD"/>
    <property type="match status" value="1"/>
</dbReference>
<dbReference type="SUPFAM" id="SSF52540">
    <property type="entry name" value="P-loop containing nucleoside triphosphate hydrolases"/>
    <property type="match status" value="1"/>
</dbReference>
<dbReference type="AlphaFoldDB" id="A0A839E6R9"/>
<dbReference type="GO" id="GO:0003724">
    <property type="term" value="F:RNA helicase activity"/>
    <property type="evidence" value="ECO:0007669"/>
    <property type="project" value="TreeGrafter"/>
</dbReference>
<dbReference type="InterPro" id="IPR014001">
    <property type="entry name" value="Helicase_ATP-bd"/>
</dbReference>
<feature type="domain" description="HD Cas3-type" evidence="11">
    <location>
        <begin position="20"/>
        <end position="221"/>
    </location>
</feature>
<dbReference type="RefSeq" id="WP_182489680.1">
    <property type="nucleotide sequence ID" value="NZ_BAAAOV010000021.1"/>
</dbReference>
<proteinExistence type="inferred from homology"/>
<dbReference type="GO" id="GO:0016787">
    <property type="term" value="F:hydrolase activity"/>
    <property type="evidence" value="ECO:0007669"/>
    <property type="project" value="UniProtKB-KW"/>
</dbReference>
<keyword evidence="13" id="KW-1185">Reference proteome</keyword>
<evidence type="ECO:0000256" key="8">
    <source>
        <dbReference type="ARBA" id="ARBA00022840"/>
    </source>
</evidence>
<dbReference type="CDD" id="cd09641">
    <property type="entry name" value="Cas3''_I"/>
    <property type="match status" value="1"/>
</dbReference>
<keyword evidence="12" id="KW-0255">Endonuclease</keyword>
<keyword evidence="7" id="KW-0347">Helicase</keyword>
<keyword evidence="3" id="KW-0540">Nuclease</keyword>
<dbReference type="InterPro" id="IPR038257">
    <property type="entry name" value="CRISPR-assoc_Cas3_HD_sf"/>
</dbReference>
<evidence type="ECO:0000256" key="1">
    <source>
        <dbReference type="ARBA" id="ARBA00006847"/>
    </source>
</evidence>
<dbReference type="GO" id="GO:0005524">
    <property type="term" value="F:ATP binding"/>
    <property type="evidence" value="ECO:0007669"/>
    <property type="project" value="UniProtKB-KW"/>
</dbReference>
<gene>
    <name evidence="12" type="ORF">FHX53_000397</name>
</gene>
<dbReference type="GO" id="GO:0046872">
    <property type="term" value="F:metal ion binding"/>
    <property type="evidence" value="ECO:0007669"/>
    <property type="project" value="UniProtKB-KW"/>
</dbReference>
<dbReference type="GO" id="GO:0051607">
    <property type="term" value="P:defense response to virus"/>
    <property type="evidence" value="ECO:0007669"/>
    <property type="project" value="UniProtKB-KW"/>
</dbReference>
<dbReference type="NCBIfam" id="TIGR01587">
    <property type="entry name" value="cas3_core"/>
    <property type="match status" value="1"/>
</dbReference>
<dbReference type="PANTHER" id="PTHR47963:SF9">
    <property type="entry name" value="CRISPR-ASSOCIATED ENDONUCLEASE_HELICASE CAS3"/>
    <property type="match status" value="1"/>
</dbReference>
<dbReference type="SMART" id="SM00487">
    <property type="entry name" value="DEXDc"/>
    <property type="match status" value="1"/>
</dbReference>
<dbReference type="GO" id="GO:0004519">
    <property type="term" value="F:endonuclease activity"/>
    <property type="evidence" value="ECO:0007669"/>
    <property type="project" value="UniProtKB-KW"/>
</dbReference>
<keyword evidence="6" id="KW-0378">Hydrolase</keyword>
<feature type="domain" description="Helicase ATP-binding" evidence="10">
    <location>
        <begin position="289"/>
        <end position="506"/>
    </location>
</feature>
<dbReference type="PANTHER" id="PTHR47963">
    <property type="entry name" value="DEAD-BOX ATP-DEPENDENT RNA HELICASE 47, MITOCHONDRIAL"/>
    <property type="match status" value="1"/>
</dbReference>
<dbReference type="InterPro" id="IPR027417">
    <property type="entry name" value="P-loop_NTPase"/>
</dbReference>
<evidence type="ECO:0000256" key="4">
    <source>
        <dbReference type="ARBA" id="ARBA00022723"/>
    </source>
</evidence>
<dbReference type="PROSITE" id="PS51192">
    <property type="entry name" value="HELICASE_ATP_BIND_1"/>
    <property type="match status" value="1"/>
</dbReference>
<comment type="caution">
    <text evidence="12">The sequence shown here is derived from an EMBL/GenBank/DDBJ whole genome shotgun (WGS) entry which is preliminary data.</text>
</comment>
<dbReference type="Proteomes" id="UP000585905">
    <property type="component" value="Unassembled WGS sequence"/>
</dbReference>
<protein>
    <submittedName>
        <fullName evidence="12">CRISPR-associated helicase Cas3/CRISPR-associated endonuclease Cas3-HD</fullName>
    </submittedName>
</protein>
<keyword evidence="4" id="KW-0479">Metal-binding</keyword>
<keyword evidence="9" id="KW-0051">Antiviral defense</keyword>
<dbReference type="InterPro" id="IPR006483">
    <property type="entry name" value="CRISPR-assoc_Cas3_HD"/>
</dbReference>
<evidence type="ECO:0000256" key="9">
    <source>
        <dbReference type="ARBA" id="ARBA00023118"/>
    </source>
</evidence>